<dbReference type="RefSeq" id="WP_058006484.1">
    <property type="nucleotide sequence ID" value="NZ_CP065424.1"/>
</dbReference>
<evidence type="ECO:0000313" key="1">
    <source>
        <dbReference type="EMBL" id="OOP70170.1"/>
    </source>
</evidence>
<comment type="caution">
    <text evidence="1">The sequence shown here is derived from an EMBL/GenBank/DDBJ whole genome shotgun (WGS) entry which is preliminary data.</text>
</comment>
<dbReference type="Pfam" id="PF04883">
    <property type="entry name" value="HK97-gp10_like"/>
    <property type="match status" value="1"/>
</dbReference>
<dbReference type="EMBL" id="MTLA01000012">
    <property type="protein sequence ID" value="OOP70170.1"/>
    <property type="molecule type" value="Genomic_DNA"/>
</dbReference>
<dbReference type="InterPro" id="IPR010064">
    <property type="entry name" value="HK97-gp10_tail"/>
</dbReference>
<proteinExistence type="predicted"/>
<reference evidence="1 2" key="1">
    <citation type="submission" date="2017-01" db="EMBL/GenBank/DDBJ databases">
        <title>Draft genome sequence of Bacillus oleronius.</title>
        <authorList>
            <person name="Allam M."/>
        </authorList>
    </citation>
    <scope>NUCLEOTIDE SEQUENCE [LARGE SCALE GENOMIC DNA]</scope>
    <source>
        <strain evidence="1 2">DSM 9356</strain>
    </source>
</reference>
<dbReference type="AlphaFoldDB" id="A0A8E2ICW3"/>
<accession>A0A8E2ICW3</accession>
<gene>
    <name evidence="1" type="ORF">BWZ43_01095</name>
</gene>
<protein>
    <recommendedName>
        <fullName evidence="3">HK97 gp10 family phage protein</fullName>
    </recommendedName>
</protein>
<evidence type="ECO:0000313" key="2">
    <source>
        <dbReference type="Proteomes" id="UP000189761"/>
    </source>
</evidence>
<dbReference type="Proteomes" id="UP000189761">
    <property type="component" value="Unassembled WGS sequence"/>
</dbReference>
<name>A0A8E2ICW3_9BACI</name>
<keyword evidence="2" id="KW-1185">Reference proteome</keyword>
<sequence length="119" mass="13585">MVKVKDLSKEIARQLSLYTESVKEEVEVIKEDVTKEAVSLLKQKSPKDTGSYAKSWARKKVGKNIVIYNKAPNYRLTHLLENGHVKRGGGRVAAKVHIRPVEEKIVDEYVSRVERAIRQ</sequence>
<evidence type="ECO:0008006" key="3">
    <source>
        <dbReference type="Google" id="ProtNLM"/>
    </source>
</evidence>
<organism evidence="1 2">
    <name type="scientific">Heyndrickxia oleronia</name>
    <dbReference type="NCBI Taxonomy" id="38875"/>
    <lineage>
        <taxon>Bacteria</taxon>
        <taxon>Bacillati</taxon>
        <taxon>Bacillota</taxon>
        <taxon>Bacilli</taxon>
        <taxon>Bacillales</taxon>
        <taxon>Bacillaceae</taxon>
        <taxon>Heyndrickxia</taxon>
    </lineage>
</organism>